<dbReference type="Pfam" id="PF00662">
    <property type="entry name" value="Proton_antipo_N"/>
    <property type="match status" value="1"/>
</dbReference>
<evidence type="ECO:0000256" key="1">
    <source>
        <dbReference type="ARBA" id="ARBA00004141"/>
    </source>
</evidence>
<evidence type="ECO:0000256" key="2">
    <source>
        <dbReference type="ARBA" id="ARBA00012944"/>
    </source>
</evidence>
<keyword evidence="8 11" id="KW-0496">Mitochondrion</keyword>
<evidence type="ECO:0000256" key="3">
    <source>
        <dbReference type="ARBA" id="ARBA00021096"/>
    </source>
</evidence>
<keyword evidence="8" id="KW-0830">Ubiquinone</keyword>
<dbReference type="GO" id="GO:0003954">
    <property type="term" value="F:NADH dehydrogenase activity"/>
    <property type="evidence" value="ECO:0007669"/>
    <property type="project" value="TreeGrafter"/>
</dbReference>
<dbReference type="AlphaFoldDB" id="G8HSF1"/>
<keyword evidence="4 8" id="KW-0812">Transmembrane</keyword>
<dbReference type="GO" id="GO:0016020">
    <property type="term" value="C:membrane"/>
    <property type="evidence" value="ECO:0007669"/>
    <property type="project" value="UniProtKB-SubCell"/>
</dbReference>
<feature type="transmembrane region" description="Helical" evidence="8">
    <location>
        <begin position="267"/>
        <end position="290"/>
    </location>
</feature>
<name>G8HSF1_9GAST</name>
<feature type="transmembrane region" description="Helical" evidence="8">
    <location>
        <begin position="7"/>
        <end position="29"/>
    </location>
</feature>
<evidence type="ECO:0000256" key="8">
    <source>
        <dbReference type="RuleBase" id="RU003404"/>
    </source>
</evidence>
<dbReference type="GO" id="GO:0042773">
    <property type="term" value="P:ATP synthesis coupled electron transport"/>
    <property type="evidence" value="ECO:0007669"/>
    <property type="project" value="InterPro"/>
</dbReference>
<dbReference type="InterPro" id="IPR003945">
    <property type="entry name" value="NU5C-like"/>
</dbReference>
<keyword evidence="5 8" id="KW-1133">Transmembrane helix</keyword>
<dbReference type="PRINTS" id="PR01434">
    <property type="entry name" value="NADHDHGNASE5"/>
</dbReference>
<keyword evidence="8" id="KW-0520">NAD</keyword>
<feature type="transmembrane region" description="Helical" evidence="8">
    <location>
        <begin position="49"/>
        <end position="77"/>
    </location>
</feature>
<feature type="transmembrane region" description="Helical" evidence="8">
    <location>
        <begin position="413"/>
        <end position="438"/>
    </location>
</feature>
<feature type="transmembrane region" description="Helical" evidence="8">
    <location>
        <begin position="302"/>
        <end position="320"/>
    </location>
</feature>
<reference evidence="11" key="1">
    <citation type="journal article" date="2011" name="BMC Evol. Biol.">
        <title>Ten new complete mitochondrial genomes of pulmonates (Mollusca: Gastropoda) and their impact on phylogenetic relationships.</title>
        <authorList>
            <person name="White T.R."/>
            <person name="Conrad M.M."/>
            <person name="Tseng R."/>
            <person name="Balayan S."/>
            <person name="Golding R."/>
            <person name="de Frias Martins A.M."/>
            <person name="Dayrat B.A."/>
        </authorList>
    </citation>
    <scope>NUCLEOTIDE SEQUENCE</scope>
</reference>
<dbReference type="EMBL" id="JN627205">
    <property type="protein sequence ID" value="AEQ93914.1"/>
    <property type="molecule type" value="Genomic_DNA"/>
</dbReference>
<dbReference type="GO" id="GO:0008137">
    <property type="term" value="F:NADH dehydrogenase (ubiquinone) activity"/>
    <property type="evidence" value="ECO:0007669"/>
    <property type="project" value="UniProtKB-EC"/>
</dbReference>
<dbReference type="EC" id="7.1.1.2" evidence="2 8"/>
<comment type="catalytic activity">
    <reaction evidence="7 8">
        <text>a ubiquinone + NADH + 5 H(+)(in) = a ubiquinol + NAD(+) + 4 H(+)(out)</text>
        <dbReference type="Rhea" id="RHEA:29091"/>
        <dbReference type="Rhea" id="RHEA-COMP:9565"/>
        <dbReference type="Rhea" id="RHEA-COMP:9566"/>
        <dbReference type="ChEBI" id="CHEBI:15378"/>
        <dbReference type="ChEBI" id="CHEBI:16389"/>
        <dbReference type="ChEBI" id="CHEBI:17976"/>
        <dbReference type="ChEBI" id="CHEBI:57540"/>
        <dbReference type="ChEBI" id="CHEBI:57945"/>
        <dbReference type="EC" id="7.1.1.2"/>
    </reaction>
</comment>
<evidence type="ECO:0000256" key="7">
    <source>
        <dbReference type="ARBA" id="ARBA00049551"/>
    </source>
</evidence>
<comment type="function">
    <text evidence="8">Core subunit of the mitochondrial membrane respiratory chain NADH dehydrogenase (Complex I) which catalyzes electron transfer from NADH through the respiratory chain, using ubiquinone as an electron acceptor. Essential for the catalytic activity and assembly of complex I.</text>
</comment>
<evidence type="ECO:0000259" key="9">
    <source>
        <dbReference type="Pfam" id="PF00361"/>
    </source>
</evidence>
<gene>
    <name evidence="11" type="primary">nad5</name>
</gene>
<feature type="transmembrane region" description="Helical" evidence="8">
    <location>
        <begin position="89"/>
        <end position="106"/>
    </location>
</feature>
<dbReference type="Pfam" id="PF00361">
    <property type="entry name" value="Proton_antipo_M"/>
    <property type="match status" value="1"/>
</dbReference>
<dbReference type="PANTHER" id="PTHR42829:SF2">
    <property type="entry name" value="NADH-UBIQUINONE OXIDOREDUCTASE CHAIN 5"/>
    <property type="match status" value="1"/>
</dbReference>
<protein>
    <recommendedName>
        <fullName evidence="3 8">NADH-ubiquinone oxidoreductase chain 5</fullName>
        <ecNumber evidence="2 8">7.1.1.2</ecNumber>
    </recommendedName>
</protein>
<feature type="domain" description="NADH-Ubiquinone oxidoreductase (complex I) chain 5 N-terminal" evidence="10">
    <location>
        <begin position="45"/>
        <end position="90"/>
    </location>
</feature>
<sequence>MLVSSRILKFSVLLALTCGFMSLVSFFMVARGETIILDVELFSWSGVSFSFMVVLDKISCSFSVVVTLIASSVFMFAHKYMEEDPFKSRFIWVLMAFVLSMNLLIFSGSVFFLFLGWDGLGITSFALIVYYQSFDSLSSGFQTLMVNRIGDAIIVVSMFLFTFLGQFNFVYMLSGDVGTLVGMMFLLAGLTKSAQFPFSSWLPAAMAAPTPVSALVHSSTLVTAGIFLIIRLCYNIPLGSEGMGVLIFVGSITCLLGGWAATMENDIKKIIALSTLSQLGVMVFSLGLGYPNLALFHLYTHALFKALLFLTAGHILMASFGTQDIRLLGGLGMSMPTTVVLFNVSSLCLVGAPFLSSFYSKHVILEKMFMGYVNLFGVLFMLLATGFTAKYVSRTLKSISWGKTVNPVVGSLSGIYTTIPIMVLGTGAIVGGGFFFIFDVSNLECLFISSFLHNLINTVTAIGVTLGLVMMTPSSFFVSSLFFLTPLLSLSGKLMSPLSKKLHMLDYGWLEPSFLLKDRLLVASSIVTSWFVWPARLGMFRVVFFLVSVFFLYFCII</sequence>
<keyword evidence="6 8" id="KW-0472">Membrane</keyword>
<organism evidence="11">
    <name type="scientific">Siphonaria gigas</name>
    <name type="common">giant false limpet</name>
    <dbReference type="NCBI Taxonomy" id="1087063"/>
    <lineage>
        <taxon>Eukaryota</taxon>
        <taxon>Metazoa</taxon>
        <taxon>Spiralia</taxon>
        <taxon>Lophotrochozoa</taxon>
        <taxon>Mollusca</taxon>
        <taxon>Gastropoda</taxon>
        <taxon>Heterobranchia</taxon>
        <taxon>Euthyneura</taxon>
        <taxon>Panpulmonata</taxon>
        <taxon>Siphonarimorpha</taxon>
        <taxon>Siphonariida</taxon>
        <taxon>Siphonarioidea</taxon>
        <taxon>Siphonariidae</taxon>
        <taxon>Siphonaria</taxon>
    </lineage>
</organism>
<feature type="transmembrane region" description="Helical" evidence="8">
    <location>
        <begin position="539"/>
        <end position="556"/>
    </location>
</feature>
<comment type="subcellular location">
    <subcellularLocation>
        <location evidence="1">Membrane</location>
        <topology evidence="1">Multi-pass membrane protein</topology>
    </subcellularLocation>
</comment>
<feature type="transmembrane region" description="Helical" evidence="8">
    <location>
        <begin position="372"/>
        <end position="393"/>
    </location>
</feature>
<evidence type="ECO:0000259" key="10">
    <source>
        <dbReference type="Pfam" id="PF00662"/>
    </source>
</evidence>
<accession>G8HSF1</accession>
<evidence type="ECO:0000256" key="4">
    <source>
        <dbReference type="ARBA" id="ARBA00022692"/>
    </source>
</evidence>
<evidence type="ECO:0000256" key="6">
    <source>
        <dbReference type="ARBA" id="ARBA00023136"/>
    </source>
</evidence>
<feature type="transmembrane region" description="Helical" evidence="8">
    <location>
        <begin position="152"/>
        <end position="174"/>
    </location>
</feature>
<keyword evidence="8" id="KW-0813">Transport</keyword>
<comment type="similarity">
    <text evidence="8">Belongs to the complex I subunit 5 family.</text>
</comment>
<dbReference type="InterPro" id="IPR001750">
    <property type="entry name" value="ND/Mrp_TM"/>
</dbReference>
<feature type="transmembrane region" description="Helical" evidence="8">
    <location>
        <begin position="445"/>
        <end position="470"/>
    </location>
</feature>
<proteinExistence type="inferred from homology"/>
<feature type="domain" description="NADH:quinone oxidoreductase/Mrp antiporter transmembrane" evidence="9">
    <location>
        <begin position="107"/>
        <end position="387"/>
    </location>
</feature>
<dbReference type="PANTHER" id="PTHR42829">
    <property type="entry name" value="NADH-UBIQUINONE OXIDOREDUCTASE CHAIN 5"/>
    <property type="match status" value="1"/>
</dbReference>
<feature type="transmembrane region" description="Helical" evidence="8">
    <location>
        <begin position="212"/>
        <end position="230"/>
    </location>
</feature>
<feature type="transmembrane region" description="Helical" evidence="8">
    <location>
        <begin position="340"/>
        <end position="360"/>
    </location>
</feature>
<dbReference type="InterPro" id="IPR001516">
    <property type="entry name" value="Proton_antipo_N"/>
</dbReference>
<evidence type="ECO:0000256" key="5">
    <source>
        <dbReference type="ARBA" id="ARBA00022989"/>
    </source>
</evidence>
<dbReference type="GO" id="GO:0015990">
    <property type="term" value="P:electron transport coupled proton transport"/>
    <property type="evidence" value="ECO:0007669"/>
    <property type="project" value="TreeGrafter"/>
</dbReference>
<reference evidence="11" key="2">
    <citation type="submission" date="2011-08" db="EMBL/GenBank/DDBJ databases">
        <authorList>
            <person name="Dayrat B."/>
        </authorList>
    </citation>
    <scope>NUCLEOTIDE SEQUENCE</scope>
</reference>
<geneLocation type="mitochondrion" evidence="11"/>
<evidence type="ECO:0000313" key="11">
    <source>
        <dbReference type="EMBL" id="AEQ93914.1"/>
    </source>
</evidence>
<feature type="transmembrane region" description="Helical" evidence="8">
    <location>
        <begin position="242"/>
        <end position="261"/>
    </location>
</feature>